<evidence type="ECO:0000313" key="2">
    <source>
        <dbReference type="Proteomes" id="UP000829398"/>
    </source>
</evidence>
<protein>
    <submittedName>
        <fullName evidence="1">Reverse transcriptase domain-containing protein</fullName>
    </submittedName>
</protein>
<keyword evidence="1" id="KW-0548">Nucleotidyltransferase</keyword>
<keyword evidence="1" id="KW-0695">RNA-directed DNA polymerase</keyword>
<keyword evidence="1" id="KW-0808">Transferase</keyword>
<proteinExistence type="predicted"/>
<dbReference type="EMBL" id="CM039172">
    <property type="protein sequence ID" value="KAH9779241.1"/>
    <property type="molecule type" value="Genomic_DNA"/>
</dbReference>
<name>A0ACB8M111_CITSI</name>
<comment type="caution">
    <text evidence="1">The sequence shown here is derived from an EMBL/GenBank/DDBJ whole genome shotgun (WGS) entry which is preliminary data.</text>
</comment>
<reference evidence="2" key="1">
    <citation type="journal article" date="2023" name="Hortic. Res.">
        <title>A chromosome-level phased genome enabling allele-level studies in sweet orange: a case study on citrus Huanglongbing tolerance.</title>
        <authorList>
            <person name="Wu B."/>
            <person name="Yu Q."/>
            <person name="Deng Z."/>
            <person name="Duan Y."/>
            <person name="Luo F."/>
            <person name="Gmitter F. Jr."/>
        </authorList>
    </citation>
    <scope>NUCLEOTIDE SEQUENCE [LARGE SCALE GENOMIC DNA]</scope>
    <source>
        <strain evidence="2">cv. Valencia</strain>
    </source>
</reference>
<organism evidence="1 2">
    <name type="scientific">Citrus sinensis</name>
    <name type="common">Sweet orange</name>
    <name type="synonym">Citrus aurantium var. sinensis</name>
    <dbReference type="NCBI Taxonomy" id="2711"/>
    <lineage>
        <taxon>Eukaryota</taxon>
        <taxon>Viridiplantae</taxon>
        <taxon>Streptophyta</taxon>
        <taxon>Embryophyta</taxon>
        <taxon>Tracheophyta</taxon>
        <taxon>Spermatophyta</taxon>
        <taxon>Magnoliopsida</taxon>
        <taxon>eudicotyledons</taxon>
        <taxon>Gunneridae</taxon>
        <taxon>Pentapetalae</taxon>
        <taxon>rosids</taxon>
        <taxon>malvids</taxon>
        <taxon>Sapindales</taxon>
        <taxon>Rutaceae</taxon>
        <taxon>Aurantioideae</taxon>
        <taxon>Citrus</taxon>
    </lineage>
</organism>
<evidence type="ECO:0000313" key="1">
    <source>
        <dbReference type="EMBL" id="KAH9779241.1"/>
    </source>
</evidence>
<dbReference type="Proteomes" id="UP000829398">
    <property type="component" value="Chromosome 3"/>
</dbReference>
<gene>
    <name evidence="1" type="ORF">KPL71_007653</name>
</gene>
<accession>A0ACB8M111</accession>
<keyword evidence="2" id="KW-1185">Reference proteome</keyword>
<sequence length="937" mass="107566">MAFHLYEKRILRKIGQLVGTVIKIDYHTELRERGKFARMVVRISLSQPLLSQFSLDGKIQRVEYEGLPVICYQCGKYGHNSIGCSSKQTMNKANNDTSENIIPANMTGEKDNGVDMHTNNSEKFGPWMMVSRKGKRNQRNNIPVTSRFDVLSEDLDTNNTVEAAVTIPNLEPSQRQPKSVTDHFHTRKNLPLKTPTSGQITTPSTETTITVSTSMHASLRPNNTRILNPIEYVPIPKPPSTLPNFPRELTSTLTLTTLDPQNHTAITFSSKTHETVGNPPVFSRNLASANSKQQPHPSQDYAGDPQFTFGNKADDNMSDDENSFVNETPDMHGETDLEFCAGFDRSHRVEATDFSGGIRILWRNFFDVEIVYNHTQFIHFKISVQNVIQSWVTTVYASPNPAGRRALWYHLNNIVESMHDPWIMGGDFNSILYAAEKRGGSALSTSIFPHFNSWCHANHIVDLQFSGPRYTWTRGNLSKQLDLTHLPRVESDHRPILVRFECQIFCPGNAKPFRFLAAWMTDNWFGDFMQESWQKNLPYSQAASTFTSKVINWNREIFGNIFKRKKQLLARIGGIQKALKSKPLRSIYRLEAKLKQKLEELLSQEELLWYQKSRKDWISYGDRNTSFFHQKTITRRARNRINVIKDDRDIWLYDTHDIKSHAVSFFSTLYKFDQAFHRPYFVQGCFPQIDPSRLAVLASSIENEEIRQAVFQMKPFKAPGIDGFPAGFYQSQWHIVGDSFSSGIKDTFKSHSVPSEVNKTLLVLIPKSEHPTSFKMYRPISLCNVFYKTVTKIIVNRLQAILPDLIGPHQTSFVPEVVHSMRRKMRKKGFMAIKVDLEKAYDKLSWNFIYETLTELDLPLDLVRLIMECITSTSMNILWHGELTDDFFPSRGDLSLNSTRSLEAYPLISAGYSLKLSFFRGRSFPLWRGYQWASSIH</sequence>